<dbReference type="AlphaFoldDB" id="A0A8S4D810"/>
<sequence length="286" mass="32561">MFSELIFFLTLSLYIPYAKLHVTEPMSRRARLQDLFSIRKRILARRQLSDGEGERGERGDPPISRPTVPTTTLKPSGFYCLECGRGQPWIPESTACHDMFDSENHEFLGNDAGTCYTHTGCYKGFLDVGDHFYERGCIEKEYYFADFTGTMHYIHNLNRTSYFPELSSVMELTTQLDTEAFMQYKVDLDKYRREFNQNMIQTSERYAALASAMVKKANITGKPLDGCIRSTSQSEVYYGTGVTLPVYHHVCVCTGDRCNTGGSRTTNGLGFWCFVAHFVLCLFLVG</sequence>
<reference evidence="3" key="1">
    <citation type="submission" date="2020-11" db="EMBL/GenBank/DDBJ databases">
        <authorList>
            <person name="Whiteford S."/>
        </authorList>
    </citation>
    <scope>NUCLEOTIDE SEQUENCE</scope>
</reference>
<evidence type="ECO:0000313" key="3">
    <source>
        <dbReference type="EMBL" id="CAG9091886.1"/>
    </source>
</evidence>
<feature type="region of interest" description="Disordered" evidence="1">
    <location>
        <begin position="48"/>
        <end position="70"/>
    </location>
</feature>
<comment type="caution">
    <text evidence="3">The sequence shown here is derived from an EMBL/GenBank/DDBJ whole genome shotgun (WGS) entry which is preliminary data.</text>
</comment>
<name>A0A8S4D810_PLUXY</name>
<feature type="signal peptide" evidence="2">
    <location>
        <begin position="1"/>
        <end position="20"/>
    </location>
</feature>
<evidence type="ECO:0000313" key="4">
    <source>
        <dbReference type="Proteomes" id="UP000653454"/>
    </source>
</evidence>
<dbReference type="EMBL" id="CAJHNJ030000002">
    <property type="protein sequence ID" value="CAG9091886.1"/>
    <property type="molecule type" value="Genomic_DNA"/>
</dbReference>
<proteinExistence type="predicted"/>
<keyword evidence="4" id="KW-1185">Reference proteome</keyword>
<organism evidence="3 4">
    <name type="scientific">Plutella xylostella</name>
    <name type="common">Diamondback moth</name>
    <name type="synonym">Plutella maculipennis</name>
    <dbReference type="NCBI Taxonomy" id="51655"/>
    <lineage>
        <taxon>Eukaryota</taxon>
        <taxon>Metazoa</taxon>
        <taxon>Ecdysozoa</taxon>
        <taxon>Arthropoda</taxon>
        <taxon>Hexapoda</taxon>
        <taxon>Insecta</taxon>
        <taxon>Pterygota</taxon>
        <taxon>Neoptera</taxon>
        <taxon>Endopterygota</taxon>
        <taxon>Lepidoptera</taxon>
        <taxon>Glossata</taxon>
        <taxon>Ditrysia</taxon>
        <taxon>Yponomeutoidea</taxon>
        <taxon>Plutellidae</taxon>
        <taxon>Plutella</taxon>
    </lineage>
</organism>
<keyword evidence="2" id="KW-0732">Signal</keyword>
<feature type="compositionally biased region" description="Basic and acidic residues" evidence="1">
    <location>
        <begin position="48"/>
        <end position="60"/>
    </location>
</feature>
<evidence type="ECO:0000256" key="1">
    <source>
        <dbReference type="SAM" id="MobiDB-lite"/>
    </source>
</evidence>
<gene>
    <name evidence="3" type="ORF">PLXY2_LOCUS1053</name>
</gene>
<accession>A0A8S4D810</accession>
<dbReference type="Proteomes" id="UP000653454">
    <property type="component" value="Unassembled WGS sequence"/>
</dbReference>
<protein>
    <submittedName>
        <fullName evidence="3">(diamondback moth) hypothetical protein</fullName>
    </submittedName>
</protein>
<evidence type="ECO:0000256" key="2">
    <source>
        <dbReference type="SAM" id="SignalP"/>
    </source>
</evidence>
<feature type="chain" id="PRO_5035805882" evidence="2">
    <location>
        <begin position="21"/>
        <end position="286"/>
    </location>
</feature>